<evidence type="ECO:0000256" key="5">
    <source>
        <dbReference type="ARBA" id="ARBA00022842"/>
    </source>
</evidence>
<dbReference type="CDD" id="cd03426">
    <property type="entry name" value="NUDIX_CoAse_Nudt7"/>
    <property type="match status" value="1"/>
</dbReference>
<dbReference type="GO" id="GO:0010945">
    <property type="term" value="F:coenzyme A diphosphatase activity"/>
    <property type="evidence" value="ECO:0007669"/>
    <property type="project" value="InterPro"/>
</dbReference>
<dbReference type="InterPro" id="IPR015797">
    <property type="entry name" value="NUDIX_hydrolase-like_dom_sf"/>
</dbReference>
<dbReference type="Pfam" id="PF00293">
    <property type="entry name" value="NUDIX"/>
    <property type="match status" value="1"/>
</dbReference>
<dbReference type="PROSITE" id="PS51462">
    <property type="entry name" value="NUDIX"/>
    <property type="match status" value="1"/>
</dbReference>
<reference evidence="8" key="1">
    <citation type="submission" date="2022-08" db="UniProtKB">
        <authorList>
            <consortium name="EnsemblMetazoa"/>
        </authorList>
    </citation>
    <scope>IDENTIFICATION</scope>
    <source>
        <strain evidence="8">05x7-T-G4-1.051#20</strain>
    </source>
</reference>
<comment type="cofactor">
    <cofactor evidence="2">
        <name>Mg(2+)</name>
        <dbReference type="ChEBI" id="CHEBI:18420"/>
    </cofactor>
</comment>
<comment type="cofactor">
    <cofactor evidence="1">
        <name>Mn(2+)</name>
        <dbReference type="ChEBI" id="CHEBI:29035"/>
    </cofactor>
</comment>
<evidence type="ECO:0000256" key="1">
    <source>
        <dbReference type="ARBA" id="ARBA00001936"/>
    </source>
</evidence>
<keyword evidence="9" id="KW-1185">Reference proteome</keyword>
<name>A0A8W8JZK3_MAGGI</name>
<dbReference type="AlphaFoldDB" id="A0A8W8JZK3"/>
<dbReference type="EnsemblMetazoa" id="G21751.3">
    <property type="protein sequence ID" value="G21751.3:cds"/>
    <property type="gene ID" value="G21751"/>
</dbReference>
<organism evidence="8 9">
    <name type="scientific">Magallana gigas</name>
    <name type="common">Pacific oyster</name>
    <name type="synonym">Crassostrea gigas</name>
    <dbReference type="NCBI Taxonomy" id="29159"/>
    <lineage>
        <taxon>Eukaryota</taxon>
        <taxon>Metazoa</taxon>
        <taxon>Spiralia</taxon>
        <taxon>Lophotrochozoa</taxon>
        <taxon>Mollusca</taxon>
        <taxon>Bivalvia</taxon>
        <taxon>Autobranchia</taxon>
        <taxon>Pteriomorphia</taxon>
        <taxon>Ostreida</taxon>
        <taxon>Ostreoidea</taxon>
        <taxon>Ostreidae</taxon>
        <taxon>Magallana</taxon>
    </lineage>
</organism>
<proteinExistence type="predicted"/>
<keyword evidence="4" id="KW-0378">Hydrolase</keyword>
<evidence type="ECO:0000313" key="9">
    <source>
        <dbReference type="Proteomes" id="UP000005408"/>
    </source>
</evidence>
<feature type="domain" description="Nudix hydrolase" evidence="7">
    <location>
        <begin position="80"/>
        <end position="222"/>
    </location>
</feature>
<accession>A0A8W8JZK3</accession>
<dbReference type="PANTHER" id="PTHR12992:SF11">
    <property type="entry name" value="MITOCHONDRIAL COENZYME A DIPHOSPHATASE NUDT8"/>
    <property type="match status" value="1"/>
</dbReference>
<keyword evidence="5" id="KW-0460">Magnesium</keyword>
<keyword evidence="3" id="KW-0479">Metal-binding</keyword>
<dbReference type="GO" id="GO:0046872">
    <property type="term" value="F:metal ion binding"/>
    <property type="evidence" value="ECO:0007669"/>
    <property type="project" value="UniProtKB-KW"/>
</dbReference>
<evidence type="ECO:0000256" key="3">
    <source>
        <dbReference type="ARBA" id="ARBA00022723"/>
    </source>
</evidence>
<sequence length="261" mass="29384">NTQTAMKMNRHVCRRIPLCLQNMGFNFRHCKLFHCNGVLFDQNAVTFENILSEENKLRVLKALQKYDLPSLRKVTVAGDHRKAAVLIPLCSVKGEPSILFMVRSNKIPAHRGEVSFPGGMMDDTDHDLITTALRETQEEIGLKIPREAVWGSLQSLPSRNGKTLVTPIIASIGELQNHNLHLNKTEVERVFTRTISSLCDRKNVGSTQFKRGKLPSLKSGYTLPVYLGGEHRIWGLTAITLHMLLPILAPGLYKFNLLHKN</sequence>
<evidence type="ECO:0000256" key="4">
    <source>
        <dbReference type="ARBA" id="ARBA00022801"/>
    </source>
</evidence>
<dbReference type="InterPro" id="IPR000086">
    <property type="entry name" value="NUDIX_hydrolase_dom"/>
</dbReference>
<protein>
    <recommendedName>
        <fullName evidence="7">Nudix hydrolase domain-containing protein</fullName>
    </recommendedName>
</protein>
<dbReference type="SUPFAM" id="SSF55811">
    <property type="entry name" value="Nudix"/>
    <property type="match status" value="1"/>
</dbReference>
<dbReference type="InterPro" id="IPR045121">
    <property type="entry name" value="CoAse"/>
</dbReference>
<evidence type="ECO:0000256" key="6">
    <source>
        <dbReference type="ARBA" id="ARBA00023211"/>
    </source>
</evidence>
<evidence type="ECO:0000259" key="7">
    <source>
        <dbReference type="PROSITE" id="PS51462"/>
    </source>
</evidence>
<keyword evidence="6" id="KW-0464">Manganese</keyword>
<dbReference type="PANTHER" id="PTHR12992">
    <property type="entry name" value="NUDIX HYDROLASE"/>
    <property type="match status" value="1"/>
</dbReference>
<evidence type="ECO:0000256" key="2">
    <source>
        <dbReference type="ARBA" id="ARBA00001946"/>
    </source>
</evidence>
<dbReference type="Proteomes" id="UP000005408">
    <property type="component" value="Unassembled WGS sequence"/>
</dbReference>
<dbReference type="Gene3D" id="3.90.79.10">
    <property type="entry name" value="Nucleoside Triphosphate Pyrophosphohydrolase"/>
    <property type="match status" value="1"/>
</dbReference>
<evidence type="ECO:0000313" key="8">
    <source>
        <dbReference type="EnsemblMetazoa" id="G21751.3:cds"/>
    </source>
</evidence>